<protein>
    <submittedName>
        <fullName evidence="1">(2Fe-2S) ferredoxin domain-containing protein</fullName>
    </submittedName>
</protein>
<dbReference type="SUPFAM" id="SSF52833">
    <property type="entry name" value="Thioredoxin-like"/>
    <property type="match status" value="1"/>
</dbReference>
<evidence type="ECO:0000313" key="2">
    <source>
        <dbReference type="Proteomes" id="UP000625316"/>
    </source>
</evidence>
<dbReference type="Gene3D" id="3.40.30.10">
    <property type="entry name" value="Glutaredoxin"/>
    <property type="match status" value="1"/>
</dbReference>
<dbReference type="CDD" id="cd02980">
    <property type="entry name" value="TRX_Fd_family"/>
    <property type="match status" value="1"/>
</dbReference>
<accession>A0A928VSW7</accession>
<dbReference type="RefSeq" id="WP_264326771.1">
    <property type="nucleotide sequence ID" value="NZ_JADEXQ010000081.1"/>
</dbReference>
<keyword evidence="2" id="KW-1185">Reference proteome</keyword>
<dbReference type="Pfam" id="PF01257">
    <property type="entry name" value="2Fe-2S_thioredx"/>
    <property type="match status" value="1"/>
</dbReference>
<sequence>MSSSYEVLVCQGSSCLRQGSAQVLKTFETASEAHPQITPIACECQGQCNMSPTVLVNDETWYCRLKPEDVGTIVQQHFTDGEPVQALLHPRWHPNF</sequence>
<dbReference type="AlphaFoldDB" id="A0A928VSW7"/>
<evidence type="ECO:0000313" key="1">
    <source>
        <dbReference type="EMBL" id="MBE9031945.1"/>
    </source>
</evidence>
<dbReference type="EMBL" id="JADEXQ010000081">
    <property type="protein sequence ID" value="MBE9031945.1"/>
    <property type="molecule type" value="Genomic_DNA"/>
</dbReference>
<comment type="caution">
    <text evidence="1">The sequence shown here is derived from an EMBL/GenBank/DDBJ whole genome shotgun (WGS) entry which is preliminary data.</text>
</comment>
<organism evidence="1 2">
    <name type="scientific">Romeriopsis navalis LEGE 11480</name>
    <dbReference type="NCBI Taxonomy" id="2777977"/>
    <lineage>
        <taxon>Bacteria</taxon>
        <taxon>Bacillati</taxon>
        <taxon>Cyanobacteriota</taxon>
        <taxon>Cyanophyceae</taxon>
        <taxon>Leptolyngbyales</taxon>
        <taxon>Leptolyngbyaceae</taxon>
        <taxon>Romeriopsis</taxon>
        <taxon>Romeriopsis navalis</taxon>
    </lineage>
</organism>
<reference evidence="1" key="1">
    <citation type="submission" date="2020-10" db="EMBL/GenBank/DDBJ databases">
        <authorList>
            <person name="Castelo-Branco R."/>
            <person name="Eusebio N."/>
            <person name="Adriana R."/>
            <person name="Vieira A."/>
            <person name="Brugerolle De Fraissinette N."/>
            <person name="Rezende De Castro R."/>
            <person name="Schneider M.P."/>
            <person name="Vasconcelos V."/>
            <person name="Leao P.N."/>
        </authorList>
    </citation>
    <scope>NUCLEOTIDE SEQUENCE</scope>
    <source>
        <strain evidence="1">LEGE 11480</strain>
    </source>
</reference>
<name>A0A928VSW7_9CYAN</name>
<gene>
    <name evidence="1" type="ORF">IQ266_19600</name>
</gene>
<dbReference type="Proteomes" id="UP000625316">
    <property type="component" value="Unassembled WGS sequence"/>
</dbReference>
<proteinExistence type="predicted"/>
<dbReference type="InterPro" id="IPR036249">
    <property type="entry name" value="Thioredoxin-like_sf"/>
</dbReference>